<dbReference type="EMBL" id="CAADGH010000005">
    <property type="protein sequence ID" value="VFK74501.1"/>
    <property type="molecule type" value="Genomic_DNA"/>
</dbReference>
<protein>
    <submittedName>
        <fullName evidence="1">Uncharacterized protein</fullName>
    </submittedName>
</protein>
<evidence type="ECO:0000313" key="1">
    <source>
        <dbReference type="EMBL" id="VFK74501.1"/>
    </source>
</evidence>
<accession>A0A451B8A6</accession>
<dbReference type="AlphaFoldDB" id="A0A451B8A6"/>
<reference evidence="1" key="1">
    <citation type="submission" date="2019-02" db="EMBL/GenBank/DDBJ databases">
        <authorList>
            <person name="Gruber-Vodicka R. H."/>
            <person name="Seah K. B. B."/>
        </authorList>
    </citation>
    <scope>NUCLEOTIDE SEQUENCE</scope>
    <source>
        <strain evidence="1">BECK_BZ198</strain>
    </source>
</reference>
<sequence length="76" mass="8675">MPYQNIDVTLTPEDIQTIKGAVETTLQKLPLPGRAYAQRTQIHVQGGTRQHLLPTKWVLSRIMWVDTSTQAEQYIV</sequence>
<proteinExistence type="predicted"/>
<name>A0A451B8A6_9GAMM</name>
<gene>
    <name evidence="1" type="ORF">BECKMB1821H_GA0114242_100566</name>
</gene>
<organism evidence="1">
    <name type="scientific">Candidatus Kentrum sp. MB</name>
    <dbReference type="NCBI Taxonomy" id="2138164"/>
    <lineage>
        <taxon>Bacteria</taxon>
        <taxon>Pseudomonadati</taxon>
        <taxon>Pseudomonadota</taxon>
        <taxon>Gammaproteobacteria</taxon>
        <taxon>Candidatus Kentrum</taxon>
    </lineage>
</organism>